<feature type="chain" id="PRO_5046774230" description="Carbohydrate esterase family 16 protein" evidence="2">
    <location>
        <begin position="18"/>
        <end position="298"/>
    </location>
</feature>
<sequence>MASRFAWLLLLASSVSAAPLAAITGTKYLFVFGDSYSSTGFSITGTKPAAGNPLGNPAPPGNTMAGGMTWVGHLATEHNTSLTLAYDFAVAGATVDNSIVAAFSNSIPSVVEQVGTWTKNVGTSPPPSYAPWTADNSLFTVFIGVNDVGNSFTKAVAAETALVNKDLDQYFAQLAILYKAGARQFALLNIPPTQLTPFMKSQSGVANLVTAITNWNGQLATRAAAFVAANTGANITLVDTQAPWKKAIADPKTYGATDATCVNANGKSCLWYNSYHPAQAIHNLMAQAVADAFAGTFF</sequence>
<dbReference type="Proteomes" id="UP001583186">
    <property type="component" value="Unassembled WGS sequence"/>
</dbReference>
<dbReference type="CDD" id="cd01846">
    <property type="entry name" value="fatty_acyltransferase_like"/>
    <property type="match status" value="1"/>
</dbReference>
<evidence type="ECO:0000313" key="4">
    <source>
        <dbReference type="Proteomes" id="UP001583186"/>
    </source>
</evidence>
<dbReference type="PANTHER" id="PTHR45648:SF22">
    <property type="entry name" value="GDSL LIPASE_ACYLHYDROLASE FAMILY PROTEIN (AFU_ORTHOLOGUE AFUA_4G14700)"/>
    <property type="match status" value="1"/>
</dbReference>
<dbReference type="InterPro" id="IPR036514">
    <property type="entry name" value="SGNH_hydro_sf"/>
</dbReference>
<comment type="caution">
    <text evidence="3">The sequence shown here is derived from an EMBL/GenBank/DDBJ whole genome shotgun (WGS) entry which is preliminary data.</text>
</comment>
<dbReference type="Pfam" id="PF00657">
    <property type="entry name" value="Lipase_GDSL"/>
    <property type="match status" value="1"/>
</dbReference>
<name>A0ABR3ZR90_9PEZI</name>
<proteinExistence type="predicted"/>
<evidence type="ECO:0000256" key="2">
    <source>
        <dbReference type="SAM" id="SignalP"/>
    </source>
</evidence>
<organism evidence="3 4">
    <name type="scientific">Sporothrix stenoceras</name>
    <dbReference type="NCBI Taxonomy" id="5173"/>
    <lineage>
        <taxon>Eukaryota</taxon>
        <taxon>Fungi</taxon>
        <taxon>Dikarya</taxon>
        <taxon>Ascomycota</taxon>
        <taxon>Pezizomycotina</taxon>
        <taxon>Sordariomycetes</taxon>
        <taxon>Sordariomycetidae</taxon>
        <taxon>Ophiostomatales</taxon>
        <taxon>Ophiostomataceae</taxon>
        <taxon>Sporothrix</taxon>
    </lineage>
</organism>
<dbReference type="EMBL" id="JAWCUI010000003">
    <property type="protein sequence ID" value="KAL1902994.1"/>
    <property type="molecule type" value="Genomic_DNA"/>
</dbReference>
<evidence type="ECO:0000313" key="3">
    <source>
        <dbReference type="EMBL" id="KAL1902994.1"/>
    </source>
</evidence>
<dbReference type="Gene3D" id="3.40.50.1110">
    <property type="entry name" value="SGNH hydrolase"/>
    <property type="match status" value="1"/>
</dbReference>
<evidence type="ECO:0008006" key="5">
    <source>
        <dbReference type="Google" id="ProtNLM"/>
    </source>
</evidence>
<protein>
    <recommendedName>
        <fullName evidence="5">Carbohydrate esterase family 16 protein</fullName>
    </recommendedName>
</protein>
<keyword evidence="2" id="KW-0732">Signal</keyword>
<keyword evidence="4" id="KW-1185">Reference proteome</keyword>
<dbReference type="PANTHER" id="PTHR45648">
    <property type="entry name" value="GDSL LIPASE/ACYLHYDROLASE FAMILY PROTEIN (AFU_ORTHOLOGUE AFUA_4G14700)"/>
    <property type="match status" value="1"/>
</dbReference>
<evidence type="ECO:0000256" key="1">
    <source>
        <dbReference type="ARBA" id="ARBA00022801"/>
    </source>
</evidence>
<gene>
    <name evidence="3" type="ORF">Sste5346_000906</name>
</gene>
<dbReference type="SUPFAM" id="SSF52266">
    <property type="entry name" value="SGNH hydrolase"/>
    <property type="match status" value="1"/>
</dbReference>
<dbReference type="InterPro" id="IPR001087">
    <property type="entry name" value="GDSL"/>
</dbReference>
<accession>A0ABR3ZR90</accession>
<feature type="signal peptide" evidence="2">
    <location>
        <begin position="1"/>
        <end position="17"/>
    </location>
</feature>
<dbReference type="InterPro" id="IPR051058">
    <property type="entry name" value="GDSL_Est/Lipase"/>
</dbReference>
<reference evidence="3 4" key="1">
    <citation type="journal article" date="2024" name="IMA Fungus">
        <title>IMA Genome - F19 : A genome assembly and annotation guide to empower mycologists, including annotated draft genome sequences of Ceratocystis pirilliformis, Diaporthe australafricana, Fusarium ophioides, Paecilomyces lecythidis, and Sporothrix stenoceras.</title>
        <authorList>
            <person name="Aylward J."/>
            <person name="Wilson A.M."/>
            <person name="Visagie C.M."/>
            <person name="Spraker J."/>
            <person name="Barnes I."/>
            <person name="Buitendag C."/>
            <person name="Ceriani C."/>
            <person name="Del Mar Angel L."/>
            <person name="du Plessis D."/>
            <person name="Fuchs T."/>
            <person name="Gasser K."/>
            <person name="Kramer D."/>
            <person name="Li W."/>
            <person name="Munsamy K."/>
            <person name="Piso A."/>
            <person name="Price J.L."/>
            <person name="Sonnekus B."/>
            <person name="Thomas C."/>
            <person name="van der Nest A."/>
            <person name="van Dijk A."/>
            <person name="van Heerden A."/>
            <person name="van Vuuren N."/>
            <person name="Yilmaz N."/>
            <person name="Duong T.A."/>
            <person name="van der Merwe N.A."/>
            <person name="Wingfield M.J."/>
            <person name="Wingfield B.D."/>
        </authorList>
    </citation>
    <scope>NUCLEOTIDE SEQUENCE [LARGE SCALE GENOMIC DNA]</scope>
    <source>
        <strain evidence="3 4">CMW 5346</strain>
    </source>
</reference>
<keyword evidence="1" id="KW-0378">Hydrolase</keyword>